<feature type="region of interest" description="Disordered" evidence="1">
    <location>
        <begin position="1"/>
        <end position="44"/>
    </location>
</feature>
<evidence type="ECO:0000256" key="1">
    <source>
        <dbReference type="SAM" id="MobiDB-lite"/>
    </source>
</evidence>
<organism evidence="2 3">
    <name type="scientific">Xenoophorus captivus</name>
    <dbReference type="NCBI Taxonomy" id="1517983"/>
    <lineage>
        <taxon>Eukaryota</taxon>
        <taxon>Metazoa</taxon>
        <taxon>Chordata</taxon>
        <taxon>Craniata</taxon>
        <taxon>Vertebrata</taxon>
        <taxon>Euteleostomi</taxon>
        <taxon>Actinopterygii</taxon>
        <taxon>Neopterygii</taxon>
        <taxon>Teleostei</taxon>
        <taxon>Neoteleostei</taxon>
        <taxon>Acanthomorphata</taxon>
        <taxon>Ovalentaria</taxon>
        <taxon>Atherinomorphae</taxon>
        <taxon>Cyprinodontiformes</taxon>
        <taxon>Goodeidae</taxon>
        <taxon>Xenoophorus</taxon>
    </lineage>
</organism>
<reference evidence="2 3" key="1">
    <citation type="submission" date="2021-06" db="EMBL/GenBank/DDBJ databases">
        <authorList>
            <person name="Palmer J.M."/>
        </authorList>
    </citation>
    <scope>NUCLEOTIDE SEQUENCE [LARGE SCALE GENOMIC DNA]</scope>
    <source>
        <strain evidence="2 3">XC_2019</strain>
        <tissue evidence="2">Muscle</tissue>
    </source>
</reference>
<sequence>MSKLTANQRSPSMVTESSRAVTPAAVDVASGSKTSRGTGKLHGFGKRDHAIKRNLNIPVVVRGWLYKQINHIPHRHTCYHMASWRQQASMTYVSLIFLLFVNL</sequence>
<feature type="compositionally biased region" description="Polar residues" evidence="1">
    <location>
        <begin position="1"/>
        <end position="20"/>
    </location>
</feature>
<dbReference type="Proteomes" id="UP001434883">
    <property type="component" value="Unassembled WGS sequence"/>
</dbReference>
<evidence type="ECO:0000313" key="3">
    <source>
        <dbReference type="Proteomes" id="UP001434883"/>
    </source>
</evidence>
<protein>
    <submittedName>
        <fullName evidence="2">Uncharacterized protein</fullName>
    </submittedName>
</protein>
<dbReference type="PANTHER" id="PTHR12752:SF4">
    <property type="entry name" value="PLECKSTRIN HOMOLOGY DOMAIN-CONTAINING FAMILY A MEMBER 7"/>
    <property type="match status" value="1"/>
</dbReference>
<keyword evidence="3" id="KW-1185">Reference proteome</keyword>
<dbReference type="PANTHER" id="PTHR12752">
    <property type="entry name" value="PHOSPHOINOSITOL 3-PHOSPHATE-BINDING PROTEIN"/>
    <property type="match status" value="1"/>
</dbReference>
<accession>A0ABV0Q4K0</accession>
<proteinExistence type="predicted"/>
<evidence type="ECO:0000313" key="2">
    <source>
        <dbReference type="EMBL" id="MEQ2190709.1"/>
    </source>
</evidence>
<name>A0ABV0Q4K0_9TELE</name>
<comment type="caution">
    <text evidence="2">The sequence shown here is derived from an EMBL/GenBank/DDBJ whole genome shotgun (WGS) entry which is preliminary data.</text>
</comment>
<gene>
    <name evidence="2" type="ORF">XENOCAPTIV_006805</name>
</gene>
<dbReference type="EMBL" id="JAHRIN010000174">
    <property type="protein sequence ID" value="MEQ2190709.1"/>
    <property type="molecule type" value="Genomic_DNA"/>
</dbReference>